<organism evidence="8 9">
    <name type="scientific">Paraburkholderia largidicola</name>
    <dbReference type="NCBI Taxonomy" id="3014751"/>
    <lineage>
        <taxon>Bacteria</taxon>
        <taxon>Pseudomonadati</taxon>
        <taxon>Pseudomonadota</taxon>
        <taxon>Betaproteobacteria</taxon>
        <taxon>Burkholderiales</taxon>
        <taxon>Burkholderiaceae</taxon>
        <taxon>Paraburkholderia</taxon>
    </lineage>
</organism>
<comment type="similarity">
    <text evidence="2">Belongs to the TrbI/VirB10 family.</text>
</comment>
<dbReference type="InterPro" id="IPR042217">
    <property type="entry name" value="T4SS_VirB10/TrbI"/>
</dbReference>
<evidence type="ECO:0000256" key="4">
    <source>
        <dbReference type="ARBA" id="ARBA00022989"/>
    </source>
</evidence>
<dbReference type="CDD" id="cd16429">
    <property type="entry name" value="VirB10"/>
    <property type="match status" value="1"/>
</dbReference>
<feature type="region of interest" description="Disordered" evidence="6">
    <location>
        <begin position="113"/>
        <end position="159"/>
    </location>
</feature>
<dbReference type="Gene3D" id="2.40.128.260">
    <property type="entry name" value="Type IV secretion system, VirB10/TraB/TrbI"/>
    <property type="match status" value="2"/>
</dbReference>
<keyword evidence="8" id="KW-0614">Plasmid</keyword>
<keyword evidence="4 7" id="KW-1133">Transmembrane helix</keyword>
<feature type="transmembrane region" description="Helical" evidence="7">
    <location>
        <begin position="29"/>
        <end position="50"/>
    </location>
</feature>
<feature type="region of interest" description="Disordered" evidence="6">
    <location>
        <begin position="66"/>
        <end position="97"/>
    </location>
</feature>
<keyword evidence="3 7" id="KW-0812">Transmembrane</keyword>
<gene>
    <name evidence="8" type="ORF">PPGU16_84850</name>
</gene>
<feature type="compositionally biased region" description="Polar residues" evidence="6">
    <location>
        <begin position="74"/>
        <end position="90"/>
    </location>
</feature>
<name>A0A7I8C5E4_9BURK</name>
<dbReference type="KEGG" id="plad:PPGU16_84850"/>
<dbReference type="InterPro" id="IPR005498">
    <property type="entry name" value="T4SS_VirB10/TraB/TrbI"/>
</dbReference>
<evidence type="ECO:0000256" key="7">
    <source>
        <dbReference type="SAM" id="Phobius"/>
    </source>
</evidence>
<protein>
    <recommendedName>
        <fullName evidence="10">Type IV secretion system protein VirB10</fullName>
    </recommendedName>
</protein>
<evidence type="ECO:0000256" key="1">
    <source>
        <dbReference type="ARBA" id="ARBA00004167"/>
    </source>
</evidence>
<reference evidence="8 9" key="1">
    <citation type="journal article" date="2020" name="Genes (Basel)">
        <title>Genomic Comparison of Insect Gut Symbionts from Divergent Burkholderia Subclades.</title>
        <authorList>
            <person name="Takeshita K."/>
            <person name="Kikuchi Y."/>
        </authorList>
    </citation>
    <scope>NUCLEOTIDE SEQUENCE [LARGE SCALE GENOMIC DNA]</scope>
    <source>
        <strain evidence="8 9">PGU16</strain>
        <plasmid evidence="8 9">PPGU16_p3</plasmid>
    </source>
</reference>
<evidence type="ECO:0008006" key="10">
    <source>
        <dbReference type="Google" id="ProtNLM"/>
    </source>
</evidence>
<evidence type="ECO:0000256" key="2">
    <source>
        <dbReference type="ARBA" id="ARBA00010265"/>
    </source>
</evidence>
<dbReference type="RefSeq" id="WP_180727772.1">
    <property type="nucleotide sequence ID" value="NZ_AP023178.1"/>
</dbReference>
<dbReference type="Pfam" id="PF03743">
    <property type="entry name" value="TrbI"/>
    <property type="match status" value="1"/>
</dbReference>
<evidence type="ECO:0000256" key="3">
    <source>
        <dbReference type="ARBA" id="ARBA00022692"/>
    </source>
</evidence>
<keyword evidence="9" id="KW-1185">Reference proteome</keyword>
<dbReference type="EMBL" id="AP023178">
    <property type="protein sequence ID" value="BCF95418.1"/>
    <property type="molecule type" value="Genomic_DNA"/>
</dbReference>
<evidence type="ECO:0000256" key="6">
    <source>
        <dbReference type="SAM" id="MobiDB-lite"/>
    </source>
</evidence>
<accession>A0A7I8C5E4</accession>
<evidence type="ECO:0000256" key="5">
    <source>
        <dbReference type="ARBA" id="ARBA00023136"/>
    </source>
</evidence>
<dbReference type="AlphaFoldDB" id="A0A7I8C5E4"/>
<comment type="subcellular location">
    <subcellularLocation>
        <location evidence="1">Membrane</location>
        <topology evidence="1">Single-pass membrane protein</topology>
    </subcellularLocation>
</comment>
<dbReference type="GO" id="GO:0016020">
    <property type="term" value="C:membrane"/>
    <property type="evidence" value="ECO:0007669"/>
    <property type="project" value="UniProtKB-SubCell"/>
</dbReference>
<evidence type="ECO:0000313" key="8">
    <source>
        <dbReference type="EMBL" id="BCF95418.1"/>
    </source>
</evidence>
<proteinExistence type="inferred from homology"/>
<keyword evidence="5 7" id="KW-0472">Membrane</keyword>
<evidence type="ECO:0000313" key="9">
    <source>
        <dbReference type="Proteomes" id="UP000510888"/>
    </source>
</evidence>
<feature type="region of interest" description="Disordered" evidence="6">
    <location>
        <begin position="1"/>
        <end position="20"/>
    </location>
</feature>
<dbReference type="Proteomes" id="UP000510888">
    <property type="component" value="Plasmid PPGU16_p3"/>
</dbReference>
<sequence>MSSNNEISGSEERGIPGTTTRKKTRVRTFAIFAVVLMALVGVVGFSIVTVNRFTSLKVKEKAEARKARSDKLAESNNAVQGDLSNQMTKIQQDEAKARAASDAEAAAAASAAAASSLPTPAGARVATGVTGTSLPPSMRGGQDNAGTGNPNAGGVSTGDAIADRRLQGDVVMFPASDAKGTNPVNTLQDTIAALKGASQSNSGGGFGVSAGKKNALEDQLTPSTVTVGQAALLPDLDYLLKRGELIRCGLITRVVSTWPGAVKCTILQDVYSANGHTVLVRAGAQAIGEQRNSVIQGQARQFVLWDVIDDGKVEITLDSPAADSLGGSGIEASVDNHFMQRFGGAIMVSLIGDFGTALANRSVGGGTNTISLSGTSNAADSAVQEVLKNTINIPPTAYTNQGQVTNIFVARHVDMSNVYKVIRDE</sequence>
<geneLocation type="plasmid" evidence="8 9">
    <name>PPGU16_p3</name>
</geneLocation>